<gene>
    <name evidence="1" type="ORF">PBLR_11692</name>
</gene>
<evidence type="ECO:0000313" key="2">
    <source>
        <dbReference type="Proteomes" id="UP000304148"/>
    </source>
</evidence>
<dbReference type="Proteomes" id="UP000304148">
    <property type="component" value="Chromosome"/>
</dbReference>
<protein>
    <submittedName>
        <fullName evidence="1">Uncharacterized protein</fullName>
    </submittedName>
</protein>
<proteinExistence type="predicted"/>
<evidence type="ECO:0000313" key="1">
    <source>
        <dbReference type="EMBL" id="SYX83270.1"/>
    </source>
</evidence>
<organism evidence="1 2">
    <name type="scientific">Paenibacillus alvei</name>
    <name type="common">Bacillus alvei</name>
    <dbReference type="NCBI Taxonomy" id="44250"/>
    <lineage>
        <taxon>Bacteria</taxon>
        <taxon>Bacillati</taxon>
        <taxon>Bacillota</taxon>
        <taxon>Bacilli</taxon>
        <taxon>Bacillales</taxon>
        <taxon>Paenibacillaceae</taxon>
        <taxon>Paenibacillus</taxon>
    </lineage>
</organism>
<reference evidence="2" key="1">
    <citation type="submission" date="2018-08" db="EMBL/GenBank/DDBJ databases">
        <authorList>
            <person name="Chevrot R."/>
        </authorList>
    </citation>
    <scope>NUCLEOTIDE SEQUENCE [LARGE SCALE GENOMIC DNA]</scope>
</reference>
<dbReference type="PANTHER" id="PTHR43283:SF7">
    <property type="entry name" value="BETA-LACTAMASE-RELATED DOMAIN-CONTAINING PROTEIN"/>
    <property type="match status" value="1"/>
</dbReference>
<name>A0A383R8I3_PAEAL</name>
<dbReference type="RefSeq" id="WP_332018245.1">
    <property type="nucleotide sequence ID" value="NZ_LS992241.1"/>
</dbReference>
<dbReference type="Gene3D" id="3.40.710.10">
    <property type="entry name" value="DD-peptidase/beta-lactamase superfamily"/>
    <property type="match status" value="1"/>
</dbReference>
<dbReference type="AlphaFoldDB" id="A0A383R8I3"/>
<accession>A0A383R8I3</accession>
<dbReference type="PANTHER" id="PTHR43283">
    <property type="entry name" value="BETA-LACTAMASE-RELATED"/>
    <property type="match status" value="1"/>
</dbReference>
<dbReference type="InterPro" id="IPR050789">
    <property type="entry name" value="Diverse_Enzym_Activities"/>
</dbReference>
<dbReference type="InterPro" id="IPR012338">
    <property type="entry name" value="Beta-lactam/transpept-like"/>
</dbReference>
<dbReference type="SUPFAM" id="SSF56601">
    <property type="entry name" value="beta-lactamase/transpeptidase-like"/>
    <property type="match status" value="1"/>
</dbReference>
<dbReference type="EMBL" id="LS992241">
    <property type="protein sequence ID" value="SYX83270.1"/>
    <property type="molecule type" value="Genomic_DNA"/>
</dbReference>
<sequence>MMIIMVWLDEVYTDDQGNNGNLFVSARELARWGQLHLDKGMYKGTRIVPTEVFELAISICTPPQLEPHLPRNGFFWFVQDIPRAASELGDQLPGGSFQSLGITGCACLVIPKYQTVAVRMYNQQGGNPAEYDYLKDIRTFGTMVCTAIKQM</sequence>